<dbReference type="STRING" id="316056.RPC_4510"/>
<evidence type="ECO:0000313" key="6">
    <source>
        <dbReference type="EMBL" id="ABD90033.1"/>
    </source>
</evidence>
<protein>
    <submittedName>
        <fullName evidence="6">Response regulator receiver domain protein (CheY-like)</fullName>
    </submittedName>
</protein>
<dbReference type="Gene3D" id="3.40.50.2300">
    <property type="match status" value="1"/>
</dbReference>
<dbReference type="OrthoDB" id="5292887at2"/>
<dbReference type="PANTHER" id="PTHR44591:SF3">
    <property type="entry name" value="RESPONSE REGULATORY DOMAIN-CONTAINING PROTEIN"/>
    <property type="match status" value="1"/>
</dbReference>
<dbReference type="InterPro" id="IPR001789">
    <property type="entry name" value="Sig_transdc_resp-reg_receiver"/>
</dbReference>
<dbReference type="GO" id="GO:0000160">
    <property type="term" value="P:phosphorelay signal transduction system"/>
    <property type="evidence" value="ECO:0007669"/>
    <property type="project" value="InterPro"/>
</dbReference>
<dbReference type="Gene3D" id="3.30.565.10">
    <property type="entry name" value="Histidine kinase-like ATPase, C-terminal domain"/>
    <property type="match status" value="1"/>
</dbReference>
<feature type="domain" description="Response regulatory" evidence="5">
    <location>
        <begin position="14"/>
        <end position="132"/>
    </location>
</feature>
<proteinExistence type="predicted"/>
<name>Q20XV3_RHOPB</name>
<dbReference type="AlphaFoldDB" id="Q20XV3"/>
<dbReference type="InterPro" id="IPR011006">
    <property type="entry name" value="CheY-like_superfamily"/>
</dbReference>
<dbReference type="CDD" id="cd16936">
    <property type="entry name" value="HATPase_RsbW-like"/>
    <property type="match status" value="1"/>
</dbReference>
<dbReference type="PANTHER" id="PTHR44591">
    <property type="entry name" value="STRESS RESPONSE REGULATOR PROTEIN 1"/>
    <property type="match status" value="1"/>
</dbReference>
<dbReference type="InterPro" id="IPR050595">
    <property type="entry name" value="Bact_response_regulator"/>
</dbReference>
<keyword evidence="1 4" id="KW-0597">Phosphoprotein</keyword>
<feature type="modified residue" description="4-aspartylphosphate" evidence="4">
    <location>
        <position position="65"/>
    </location>
</feature>
<dbReference type="KEGG" id="rpc:RPC_4510"/>
<dbReference type="HOGENOM" id="CLU_073056_0_0_5"/>
<dbReference type="RefSeq" id="WP_011474911.1">
    <property type="nucleotide sequence ID" value="NC_007925.1"/>
</dbReference>
<dbReference type="eggNOG" id="COG0745">
    <property type="taxonomic scope" value="Bacteria"/>
</dbReference>
<dbReference type="SUPFAM" id="SSF52172">
    <property type="entry name" value="CheY-like"/>
    <property type="match status" value="1"/>
</dbReference>
<sequence>MPHPAVQTGSAPTRLLIVDDDRFSLAIFEKMASSLGFITETSSDGAEAFAMLRENPGRADVVITDRMMPVMDGFALTRRLKREPSTRGIPVILLTGSNVAEDIAAGLDAGAFYYLTKPPSVDLVRSVVDSARKEVDRQRNVASKLSVHQSAFVNVTVLRTLLKRPDEVEGVCSLLASLHAEPETIIQGIYELVQNAVEHGVLGFGLEQKAALLAAGRWQEQLSSRCADAAYKGEVEATMVRREGHLVLSVKDTGAGFDWRPFLAADPSRAGALNGRGISRANSYAFSKLAYNEAGNEVVGVIQTTRTVGW</sequence>
<keyword evidence="2" id="KW-0805">Transcription regulation</keyword>
<reference evidence="6" key="1">
    <citation type="submission" date="2006-03" db="EMBL/GenBank/DDBJ databases">
        <title>Complete sequence of Rhodopseudomonas palustris BisB18.</title>
        <authorList>
            <consortium name="US DOE Joint Genome Institute"/>
            <person name="Copeland A."/>
            <person name="Lucas S."/>
            <person name="Lapidus A."/>
            <person name="Barry K."/>
            <person name="Detter J.C."/>
            <person name="Glavina del Rio T."/>
            <person name="Hammon N."/>
            <person name="Israni S."/>
            <person name="Dalin E."/>
            <person name="Tice H."/>
            <person name="Pitluck S."/>
            <person name="Chain P."/>
            <person name="Malfatti S."/>
            <person name="Shin M."/>
            <person name="Vergez L."/>
            <person name="Schmutz J."/>
            <person name="Larimer F."/>
            <person name="Land M."/>
            <person name="Hauser L."/>
            <person name="Pelletier D.A."/>
            <person name="Kyrpides N."/>
            <person name="Anderson I."/>
            <person name="Oda Y."/>
            <person name="Harwood C.S."/>
            <person name="Richardson P."/>
        </authorList>
    </citation>
    <scope>NUCLEOTIDE SEQUENCE [LARGE SCALE GENOMIC DNA]</scope>
    <source>
        <strain evidence="6">BisB18</strain>
    </source>
</reference>
<evidence type="ECO:0000259" key="5">
    <source>
        <dbReference type="PROSITE" id="PS50110"/>
    </source>
</evidence>
<dbReference type="Pfam" id="PF00072">
    <property type="entry name" value="Response_reg"/>
    <property type="match status" value="1"/>
</dbReference>
<accession>Q20XV3</accession>
<evidence type="ECO:0000256" key="2">
    <source>
        <dbReference type="ARBA" id="ARBA00023015"/>
    </source>
</evidence>
<dbReference type="PROSITE" id="PS50110">
    <property type="entry name" value="RESPONSE_REGULATORY"/>
    <property type="match status" value="1"/>
</dbReference>
<dbReference type="SUPFAM" id="SSF55874">
    <property type="entry name" value="ATPase domain of HSP90 chaperone/DNA topoisomerase II/histidine kinase"/>
    <property type="match status" value="1"/>
</dbReference>
<gene>
    <name evidence="6" type="ordered locus">RPC_4510</name>
</gene>
<dbReference type="EMBL" id="CP000301">
    <property type="protein sequence ID" value="ABD90033.1"/>
    <property type="molecule type" value="Genomic_DNA"/>
</dbReference>
<evidence type="ECO:0000256" key="3">
    <source>
        <dbReference type="ARBA" id="ARBA00023163"/>
    </source>
</evidence>
<dbReference type="SMART" id="SM00448">
    <property type="entry name" value="REC"/>
    <property type="match status" value="1"/>
</dbReference>
<evidence type="ECO:0000256" key="4">
    <source>
        <dbReference type="PROSITE-ProRule" id="PRU00169"/>
    </source>
</evidence>
<evidence type="ECO:0000256" key="1">
    <source>
        <dbReference type="ARBA" id="ARBA00022553"/>
    </source>
</evidence>
<dbReference type="InterPro" id="IPR036890">
    <property type="entry name" value="HATPase_C_sf"/>
</dbReference>
<keyword evidence="3" id="KW-0804">Transcription</keyword>
<organism evidence="6">
    <name type="scientific">Rhodopseudomonas palustris (strain BisB18)</name>
    <dbReference type="NCBI Taxonomy" id="316056"/>
    <lineage>
        <taxon>Bacteria</taxon>
        <taxon>Pseudomonadati</taxon>
        <taxon>Pseudomonadota</taxon>
        <taxon>Alphaproteobacteria</taxon>
        <taxon>Hyphomicrobiales</taxon>
        <taxon>Nitrobacteraceae</taxon>
        <taxon>Rhodopseudomonas</taxon>
    </lineage>
</organism>